<dbReference type="InterPro" id="IPR013097">
    <property type="entry name" value="Dabb"/>
</dbReference>
<dbReference type="Proteomes" id="UP000067689">
    <property type="component" value="Chromosome"/>
</dbReference>
<dbReference type="SMART" id="SM00886">
    <property type="entry name" value="Dabb"/>
    <property type="match status" value="1"/>
</dbReference>
<dbReference type="STRING" id="2041.AERYTH_15760"/>
<name>A0A0U4B0I7_9ACTN</name>
<dbReference type="PATRIC" id="fig|2041.4.peg.3294"/>
<evidence type="ECO:0000259" key="1">
    <source>
        <dbReference type="PROSITE" id="PS51502"/>
    </source>
</evidence>
<reference evidence="2 3" key="1">
    <citation type="journal article" date="1991" name="Int. J. Syst. Bacteriol.">
        <title>Description of the erythromycin-producing bacterium Arthrobacter sp. strain NRRL B-3381 as Aeromicrobium erythreum gen. nov., sp. nov.</title>
        <authorList>
            <person name="Miller E.S."/>
            <person name="Woese C.R."/>
            <person name="Brenner S."/>
        </authorList>
    </citation>
    <scope>NUCLEOTIDE SEQUENCE [LARGE SCALE GENOMIC DNA]</scope>
    <source>
        <strain evidence="2 3">AR18</strain>
    </source>
</reference>
<evidence type="ECO:0000313" key="2">
    <source>
        <dbReference type="EMBL" id="ALX06048.1"/>
    </source>
</evidence>
<dbReference type="SUPFAM" id="SSF54909">
    <property type="entry name" value="Dimeric alpha+beta barrel"/>
    <property type="match status" value="1"/>
</dbReference>
<dbReference type="Pfam" id="PF07876">
    <property type="entry name" value="Dabb"/>
    <property type="match status" value="1"/>
</dbReference>
<accession>A0A0U4B0I7</accession>
<protein>
    <recommendedName>
        <fullName evidence="1">Stress-response A/B barrel domain-containing protein</fullName>
    </recommendedName>
</protein>
<gene>
    <name evidence="2" type="ORF">AERYTH_15760</name>
</gene>
<dbReference type="OrthoDB" id="3748813at2"/>
<dbReference type="InterPro" id="IPR011008">
    <property type="entry name" value="Dimeric_a/b-barrel"/>
</dbReference>
<proteinExistence type="predicted"/>
<dbReference type="RefSeq" id="WP_067860627.1">
    <property type="nucleotide sequence ID" value="NZ_CP011502.1"/>
</dbReference>
<keyword evidence="3" id="KW-1185">Reference proteome</keyword>
<organism evidence="2 3">
    <name type="scientific">Aeromicrobium erythreum</name>
    <dbReference type="NCBI Taxonomy" id="2041"/>
    <lineage>
        <taxon>Bacteria</taxon>
        <taxon>Bacillati</taxon>
        <taxon>Actinomycetota</taxon>
        <taxon>Actinomycetes</taxon>
        <taxon>Propionibacteriales</taxon>
        <taxon>Nocardioidaceae</taxon>
        <taxon>Aeromicrobium</taxon>
    </lineage>
</organism>
<dbReference type="AlphaFoldDB" id="A0A0U4B0I7"/>
<dbReference type="PROSITE" id="PS51502">
    <property type="entry name" value="S_R_A_B_BARREL"/>
    <property type="match status" value="1"/>
</dbReference>
<dbReference type="EMBL" id="CP011502">
    <property type="protein sequence ID" value="ALX06048.1"/>
    <property type="molecule type" value="Genomic_DNA"/>
</dbReference>
<dbReference type="Gene3D" id="3.30.70.100">
    <property type="match status" value="1"/>
</dbReference>
<dbReference type="KEGG" id="aer:AERYTH_15760"/>
<feature type="domain" description="Stress-response A/B barrel" evidence="1">
    <location>
        <begin position="5"/>
        <end position="94"/>
    </location>
</feature>
<sequence length="106" mass="11771">MSDAYRHVVLFRLHDGTDDATRDAAVAALASLHDLPGVLEWTVRVSDDTRKGVVVVENALFESEAAFRAFQAHPRHAEAGALLRETADWWVGDYPEPRGRDADEIT</sequence>
<evidence type="ECO:0000313" key="3">
    <source>
        <dbReference type="Proteomes" id="UP000067689"/>
    </source>
</evidence>